<dbReference type="EMBL" id="JRTT01000003">
    <property type="protein sequence ID" value="KHD78809.1"/>
    <property type="molecule type" value="Genomic_DNA"/>
</dbReference>
<accession>A0A0A6UWN4</accession>
<evidence type="ECO:0008006" key="3">
    <source>
        <dbReference type="Google" id="ProtNLM"/>
    </source>
</evidence>
<dbReference type="Pfam" id="PF14433">
    <property type="entry name" value="SUKH-3"/>
    <property type="match status" value="1"/>
</dbReference>
<dbReference type="Proteomes" id="UP000054537">
    <property type="component" value="Unassembled WGS sequence"/>
</dbReference>
<dbReference type="AlphaFoldDB" id="A0A0A6UWN4"/>
<protein>
    <recommendedName>
        <fullName evidence="3">SUKH-3 domain containing protein</fullName>
    </recommendedName>
</protein>
<dbReference type="eggNOG" id="ENOG5033U9G">
    <property type="taxonomic scope" value="Bacteria"/>
</dbReference>
<gene>
    <name evidence="1" type="ORF">MB27_03550</name>
</gene>
<dbReference type="RefSeq" id="WP_043522419.1">
    <property type="nucleotide sequence ID" value="NZ_BAABKU010000009.1"/>
</dbReference>
<proteinExistence type="predicted"/>
<comment type="caution">
    <text evidence="1">The sequence shown here is derived from an EMBL/GenBank/DDBJ whole genome shotgun (WGS) entry which is preliminary data.</text>
</comment>
<evidence type="ECO:0000313" key="2">
    <source>
        <dbReference type="Proteomes" id="UP000054537"/>
    </source>
</evidence>
<organism evidence="1 2">
    <name type="scientific">Actinoplanes utahensis</name>
    <dbReference type="NCBI Taxonomy" id="1869"/>
    <lineage>
        <taxon>Bacteria</taxon>
        <taxon>Bacillati</taxon>
        <taxon>Actinomycetota</taxon>
        <taxon>Actinomycetes</taxon>
        <taxon>Micromonosporales</taxon>
        <taxon>Micromonosporaceae</taxon>
        <taxon>Actinoplanes</taxon>
    </lineage>
</organism>
<keyword evidence="2" id="KW-1185">Reference proteome</keyword>
<evidence type="ECO:0000313" key="1">
    <source>
        <dbReference type="EMBL" id="KHD78809.1"/>
    </source>
</evidence>
<reference evidence="1 2" key="1">
    <citation type="submission" date="2014-10" db="EMBL/GenBank/DDBJ databases">
        <title>Draft genome sequence of Actinoplanes utahensis NRRL 12052.</title>
        <authorList>
            <person name="Velasco-Bucheli B."/>
            <person name="del Cerro C."/>
            <person name="Hormigo D."/>
            <person name="Garcia J.L."/>
            <person name="Acebal C."/>
            <person name="Arroyo M."/>
            <person name="de la Mata I."/>
        </authorList>
    </citation>
    <scope>NUCLEOTIDE SEQUENCE [LARGE SCALE GENOMIC DNA]</scope>
    <source>
        <strain evidence="1 2">NRRL 12052</strain>
    </source>
</reference>
<name>A0A0A6UWN4_ACTUT</name>
<sequence length="162" mass="16996">MQRFPDRVAAVLRDAGWTEGRHVPELAAAAIRTVCAHTAADGTRHTPFPAAERALNEFAGLYVDQDGAGVALRRSPFALDPVMAMPTAETLAAFARALGAPLFPLGVEGADDAILAIDEQGRVFALDAGGEWHLGDNLDAALTTLITGAAPPRVGDDGTWRL</sequence>
<dbReference type="InterPro" id="IPR025850">
    <property type="entry name" value="SUKH-3"/>
</dbReference>
<dbReference type="OrthoDB" id="4552872at2"/>
<dbReference type="STRING" id="1869.MB27_03550"/>